<keyword evidence="1" id="KW-0614">Plasmid</keyword>
<accession>E0S505</accession>
<geneLocation type="plasmid" evidence="1 2">
    <name>pCY186</name>
</geneLocation>
<reference evidence="1 2" key="1">
    <citation type="journal article" date="2010" name="PLoS ONE">
        <title>The glycobiome of the rumen bacterium Butyrivibrio proteoclasticus B316(T) highlights adaptation to a polysaccharide-rich environment.</title>
        <authorList>
            <person name="Kelly W.J."/>
            <person name="Leahy S.C."/>
            <person name="Altermann E."/>
            <person name="Yeoman C.J."/>
            <person name="Dunne J.C."/>
            <person name="Kong Z."/>
            <person name="Pacheco D.M."/>
            <person name="Li D."/>
            <person name="Noel S.J."/>
            <person name="Moon C.D."/>
            <person name="Cookson A.L."/>
            <person name="Attwood G.T."/>
        </authorList>
    </citation>
    <scope>NUCLEOTIDE SEQUENCE [LARGE SCALE GENOMIC DNA]</scope>
    <source>
        <strain evidence="2">ATCC 51982 / DSM 14932 / B316</strain>
        <plasmid evidence="2">Plasmid pCY186</plasmid>
    </source>
</reference>
<evidence type="ECO:0008006" key="3">
    <source>
        <dbReference type="Google" id="ProtNLM"/>
    </source>
</evidence>
<name>E0S505_BUTPB</name>
<evidence type="ECO:0000313" key="1">
    <source>
        <dbReference type="EMBL" id="ADL36487.1"/>
    </source>
</evidence>
<dbReference type="RefSeq" id="WP_013283135.1">
    <property type="nucleotide sequence ID" value="NC_014390.1"/>
</dbReference>
<proteinExistence type="predicted"/>
<dbReference type="HOGENOM" id="CLU_3023319_0_0_9"/>
<evidence type="ECO:0000313" key="2">
    <source>
        <dbReference type="Proteomes" id="UP000001299"/>
    </source>
</evidence>
<dbReference type="EMBL" id="CP001813">
    <property type="protein sequence ID" value="ADL36487.1"/>
    <property type="molecule type" value="Genomic_DNA"/>
</dbReference>
<dbReference type="KEGG" id="bpb:bpr_IV122"/>
<organism evidence="1 2">
    <name type="scientific">Butyrivibrio proteoclasticus (strain ATCC 51982 / DSM 14932 / B316)</name>
    <name type="common">Clostridium proteoclasticum</name>
    <dbReference type="NCBI Taxonomy" id="515622"/>
    <lineage>
        <taxon>Bacteria</taxon>
        <taxon>Bacillati</taxon>
        <taxon>Bacillota</taxon>
        <taxon>Clostridia</taxon>
        <taxon>Lachnospirales</taxon>
        <taxon>Lachnospiraceae</taxon>
        <taxon>Butyrivibrio</taxon>
    </lineage>
</organism>
<sequence>MTDDVSITNRIKEKWDDIKQMVRQECRLTYISYLTWIEPLEFLVFRGSDLYTVST</sequence>
<dbReference type="Proteomes" id="UP000001299">
    <property type="component" value="Plasmid pCY186"/>
</dbReference>
<gene>
    <name evidence="1" type="ordered locus">bpr_IV122</name>
</gene>
<keyword evidence="2" id="KW-1185">Reference proteome</keyword>
<protein>
    <recommendedName>
        <fullName evidence="3">DnaA N-terminal domain-containing protein</fullName>
    </recommendedName>
</protein>
<dbReference type="AlphaFoldDB" id="E0S505"/>